<sequence length="61" mass="6837">MDFYTRVIGLAPVRFDEFASGEAPFPTARLSPTFGARGWGPEGMYFPDPDGNVLEARYYND</sequence>
<proteinExistence type="predicted"/>
<accession>A0ABX2K6V0</accession>
<evidence type="ECO:0000313" key="2">
    <source>
        <dbReference type="Proteomes" id="UP000708347"/>
    </source>
</evidence>
<evidence type="ECO:0000313" key="1">
    <source>
        <dbReference type="EMBL" id="NTY63467.1"/>
    </source>
</evidence>
<name>A0ABX2K6V0_9MYCO</name>
<evidence type="ECO:0008006" key="3">
    <source>
        <dbReference type="Google" id="ProtNLM"/>
    </source>
</evidence>
<reference evidence="1 2" key="1">
    <citation type="submission" date="2019-05" db="EMBL/GenBank/DDBJ databases">
        <title>Mycolicibacterium sphagni ENV482 genome assembly.</title>
        <authorList>
            <person name="Chen W."/>
            <person name="Faulkner N.W."/>
            <person name="Hyman M.R."/>
        </authorList>
    </citation>
    <scope>NUCLEOTIDE SEQUENCE [LARGE SCALE GENOMIC DNA]</scope>
    <source>
        <strain evidence="1 2">ENV482</strain>
    </source>
</reference>
<organism evidence="1 2">
    <name type="scientific">Mycolicibacterium sphagni</name>
    <dbReference type="NCBI Taxonomy" id="1786"/>
    <lineage>
        <taxon>Bacteria</taxon>
        <taxon>Bacillati</taxon>
        <taxon>Actinomycetota</taxon>
        <taxon>Actinomycetes</taxon>
        <taxon>Mycobacteriales</taxon>
        <taxon>Mycobacteriaceae</taxon>
        <taxon>Mycolicibacterium</taxon>
    </lineage>
</organism>
<protein>
    <recommendedName>
        <fullName evidence="3">Glyoxalase</fullName>
    </recommendedName>
</protein>
<dbReference type="EMBL" id="VBSB01000035">
    <property type="protein sequence ID" value="NTY63467.1"/>
    <property type="molecule type" value="Genomic_DNA"/>
</dbReference>
<keyword evidence="2" id="KW-1185">Reference proteome</keyword>
<dbReference type="Proteomes" id="UP000708347">
    <property type="component" value="Unassembled WGS sequence"/>
</dbReference>
<comment type="caution">
    <text evidence="1">The sequence shown here is derived from an EMBL/GenBank/DDBJ whole genome shotgun (WGS) entry which is preliminary data.</text>
</comment>
<gene>
    <name evidence="1" type="ORF">FEG63_28495</name>
</gene>